<feature type="compositionally biased region" description="Low complexity" evidence="9">
    <location>
        <begin position="704"/>
        <end position="718"/>
    </location>
</feature>
<keyword evidence="6 12" id="KW-0418">Kinase</keyword>
<keyword evidence="7 10" id="KW-1133">Transmembrane helix</keyword>
<evidence type="ECO:0000313" key="12">
    <source>
        <dbReference type="EMBL" id="RYU10291.1"/>
    </source>
</evidence>
<evidence type="ECO:0000256" key="3">
    <source>
        <dbReference type="ARBA" id="ARBA00022553"/>
    </source>
</evidence>
<dbReference type="Pfam" id="PF02518">
    <property type="entry name" value="HATPase_c"/>
    <property type="match status" value="1"/>
</dbReference>
<gene>
    <name evidence="12" type="ORF">ETU37_18085</name>
</gene>
<evidence type="ECO:0000256" key="7">
    <source>
        <dbReference type="ARBA" id="ARBA00022989"/>
    </source>
</evidence>
<dbReference type="EC" id="2.7.13.3" evidence="2"/>
<feature type="transmembrane region" description="Helical" evidence="10">
    <location>
        <begin position="29"/>
        <end position="49"/>
    </location>
</feature>
<keyword evidence="10" id="KW-0472">Membrane</keyword>
<dbReference type="InterPro" id="IPR003594">
    <property type="entry name" value="HATPase_dom"/>
</dbReference>
<evidence type="ECO:0000256" key="5">
    <source>
        <dbReference type="ARBA" id="ARBA00022692"/>
    </source>
</evidence>
<evidence type="ECO:0000256" key="1">
    <source>
        <dbReference type="ARBA" id="ARBA00000085"/>
    </source>
</evidence>
<feature type="region of interest" description="Disordered" evidence="9">
    <location>
        <begin position="844"/>
        <end position="870"/>
    </location>
</feature>
<evidence type="ECO:0000256" key="6">
    <source>
        <dbReference type="ARBA" id="ARBA00022777"/>
    </source>
</evidence>
<dbReference type="InterPro" id="IPR005467">
    <property type="entry name" value="His_kinase_dom"/>
</dbReference>
<comment type="caution">
    <text evidence="12">The sequence shown here is derived from an EMBL/GenBank/DDBJ whole genome shotgun (WGS) entry which is preliminary data.</text>
</comment>
<dbReference type="InterPro" id="IPR036890">
    <property type="entry name" value="HATPase_C_sf"/>
</dbReference>
<feature type="compositionally biased region" description="Gly residues" evidence="9">
    <location>
        <begin position="668"/>
        <end position="677"/>
    </location>
</feature>
<reference evidence="12 13" key="1">
    <citation type="submission" date="2019-01" db="EMBL/GenBank/DDBJ databases">
        <title>Nocardioides guangzhouensis sp. nov., an actinobacterium isolated from soil.</title>
        <authorList>
            <person name="Fu Y."/>
            <person name="Cai Y."/>
            <person name="Lin Z."/>
            <person name="Chen P."/>
        </authorList>
    </citation>
    <scope>NUCLEOTIDE SEQUENCE [LARGE SCALE GENOMIC DNA]</scope>
    <source>
        <strain evidence="12 13">NBRC 105384</strain>
    </source>
</reference>
<keyword evidence="3" id="KW-0597">Phosphoprotein</keyword>
<feature type="region of interest" description="Disordered" evidence="9">
    <location>
        <begin position="609"/>
        <end position="651"/>
    </location>
</feature>
<evidence type="ECO:0000259" key="11">
    <source>
        <dbReference type="PROSITE" id="PS50109"/>
    </source>
</evidence>
<dbReference type="CDD" id="cd00075">
    <property type="entry name" value="HATPase"/>
    <property type="match status" value="1"/>
</dbReference>
<feature type="domain" description="Histidine kinase" evidence="11">
    <location>
        <begin position="500"/>
        <end position="605"/>
    </location>
</feature>
<accession>A0A4Q5IYY9</accession>
<dbReference type="PANTHER" id="PTHR45436:SF5">
    <property type="entry name" value="SENSOR HISTIDINE KINASE TRCS"/>
    <property type="match status" value="1"/>
</dbReference>
<dbReference type="Gene3D" id="6.10.340.10">
    <property type="match status" value="1"/>
</dbReference>
<dbReference type="GO" id="GO:0000160">
    <property type="term" value="P:phosphorelay signal transduction system"/>
    <property type="evidence" value="ECO:0007669"/>
    <property type="project" value="TreeGrafter"/>
</dbReference>
<dbReference type="PROSITE" id="PS50109">
    <property type="entry name" value="HIS_KIN"/>
    <property type="match status" value="1"/>
</dbReference>
<keyword evidence="5 10" id="KW-0812">Transmembrane</keyword>
<dbReference type="OrthoDB" id="4652229at2"/>
<evidence type="ECO:0000256" key="9">
    <source>
        <dbReference type="SAM" id="MobiDB-lite"/>
    </source>
</evidence>
<dbReference type="GO" id="GO:0004673">
    <property type="term" value="F:protein histidine kinase activity"/>
    <property type="evidence" value="ECO:0007669"/>
    <property type="project" value="UniProtKB-EC"/>
</dbReference>
<feature type="region of interest" description="Disordered" evidence="9">
    <location>
        <begin position="805"/>
        <end position="832"/>
    </location>
</feature>
<feature type="coiled-coil region" evidence="8">
    <location>
        <begin position="93"/>
        <end position="120"/>
    </location>
</feature>
<dbReference type="GO" id="GO:0005886">
    <property type="term" value="C:plasma membrane"/>
    <property type="evidence" value="ECO:0007669"/>
    <property type="project" value="TreeGrafter"/>
</dbReference>
<feature type="compositionally biased region" description="Low complexity" evidence="9">
    <location>
        <begin position="618"/>
        <end position="632"/>
    </location>
</feature>
<sequence>MSDESDQTPAGRGRASVFALSSWPLRRKVALALAIPLVLAATLGGLRVATDLNEAENSSASARQVTILDPAIAYLTASSRAMVAAQSGTGAGEQEVQAAVQDLEAAANDLERTRESADLTPEQSHQVDVVLDLSRVLREESDTLSPGTWVAQLRQLQTGVNRLVSTIADAQLEPQPNLQLLNEALAGRFSLAMQQTLVATDRTGDTGSLELFAELGAEGAAIDRLASNLGEAEPAVLDLLTDNARRTRAVRTGGTDLGGAEAYAGYDTLVGSLLDAVDEELAASADAARTRALFNAALTAGALLAAILLALLVSRLLLTPIRKVREGALSVAHEDLPDAVARIRAGGEPGPITPIDVTTQEEVGQLARAVDDLHRQAVVLAAGEAELRAQVSDMFVTLSRRNTSLVNQQLGLIDSLEKDEEDPARLESLFRLDHLASRMRRTADSLLVLADAPSQPSGQQGLTVGEAMQAATAGVQDYQRVHVGSSTLTTRISDEAASDVVHLLTELVDNALAYSPPSSTVAIGSSLRADGVVLDIIDGGLGIPDDALAALNQRLRAGATISADSTRRMGLFVVARLAQRHGIVVELNRNGQGGTTATVHLPTAILPDLREPAPAPASPAAEQDEAPVAAPTAPAPLAPVGRADDEAAADQAARSRLDAILGGALGSGLSGGPGGGLPTRRPGASLADSPAAPLMPIGTPRPGADQQPAAPAAAVAPVAKEEPVPPAPEPVQPDVPALARNADPLGGDYVPSPADADDFDTPIFRAMRSAWLSSGGEGQPWRTSEVEEGWQLAERAVDAPPAELAESGLPQRRPGAALVPGGVTKQTGSIARDPEAIRARLAAHAAGVSRGRRAATTPPTDHPHTEADRA</sequence>
<proteinExistence type="predicted"/>
<name>A0A4Q5IYY9_9ACTN</name>
<comment type="catalytic activity">
    <reaction evidence="1">
        <text>ATP + protein L-histidine = ADP + protein N-phospho-L-histidine.</text>
        <dbReference type="EC" id="2.7.13.3"/>
    </reaction>
</comment>
<keyword evidence="8" id="KW-0175">Coiled coil</keyword>
<protein>
    <recommendedName>
        <fullName evidence="2">histidine kinase</fullName>
        <ecNumber evidence="2">2.7.13.3</ecNumber>
    </recommendedName>
</protein>
<evidence type="ECO:0000256" key="10">
    <source>
        <dbReference type="SAM" id="Phobius"/>
    </source>
</evidence>
<dbReference type="Proteomes" id="UP000291189">
    <property type="component" value="Unassembled WGS sequence"/>
</dbReference>
<evidence type="ECO:0000313" key="13">
    <source>
        <dbReference type="Proteomes" id="UP000291189"/>
    </source>
</evidence>
<dbReference type="PANTHER" id="PTHR45436">
    <property type="entry name" value="SENSOR HISTIDINE KINASE YKOH"/>
    <property type="match status" value="1"/>
</dbReference>
<evidence type="ECO:0000256" key="8">
    <source>
        <dbReference type="SAM" id="Coils"/>
    </source>
</evidence>
<evidence type="ECO:0000256" key="2">
    <source>
        <dbReference type="ARBA" id="ARBA00012438"/>
    </source>
</evidence>
<organism evidence="12 13">
    <name type="scientific">Nocardioides iriomotensis</name>
    <dbReference type="NCBI Taxonomy" id="715784"/>
    <lineage>
        <taxon>Bacteria</taxon>
        <taxon>Bacillati</taxon>
        <taxon>Actinomycetota</taxon>
        <taxon>Actinomycetes</taxon>
        <taxon>Propionibacteriales</taxon>
        <taxon>Nocardioidaceae</taxon>
        <taxon>Nocardioides</taxon>
    </lineage>
</organism>
<dbReference type="InterPro" id="IPR050428">
    <property type="entry name" value="TCS_sensor_his_kinase"/>
</dbReference>
<keyword evidence="13" id="KW-1185">Reference proteome</keyword>
<dbReference type="SUPFAM" id="SSF55874">
    <property type="entry name" value="ATPase domain of HSP90 chaperone/DNA topoisomerase II/histidine kinase"/>
    <property type="match status" value="1"/>
</dbReference>
<dbReference type="Gene3D" id="3.30.565.10">
    <property type="entry name" value="Histidine kinase-like ATPase, C-terminal domain"/>
    <property type="match status" value="1"/>
</dbReference>
<dbReference type="AlphaFoldDB" id="A0A4Q5IYY9"/>
<feature type="transmembrane region" description="Helical" evidence="10">
    <location>
        <begin position="292"/>
        <end position="313"/>
    </location>
</feature>
<feature type="region of interest" description="Disordered" evidence="9">
    <location>
        <begin position="668"/>
        <end position="732"/>
    </location>
</feature>
<dbReference type="RefSeq" id="WP_129988727.1">
    <property type="nucleotide sequence ID" value="NZ_SDPU01000032.1"/>
</dbReference>
<dbReference type="SMART" id="SM00387">
    <property type="entry name" value="HATPase_c"/>
    <property type="match status" value="1"/>
</dbReference>
<feature type="compositionally biased region" description="Basic and acidic residues" evidence="9">
    <location>
        <begin position="861"/>
        <end position="870"/>
    </location>
</feature>
<dbReference type="EMBL" id="SDPU01000032">
    <property type="protein sequence ID" value="RYU10291.1"/>
    <property type="molecule type" value="Genomic_DNA"/>
</dbReference>
<keyword evidence="4" id="KW-0808">Transferase</keyword>
<evidence type="ECO:0000256" key="4">
    <source>
        <dbReference type="ARBA" id="ARBA00022679"/>
    </source>
</evidence>